<organism evidence="1 2">
    <name type="scientific">Mytilus edulis</name>
    <name type="common">Blue mussel</name>
    <dbReference type="NCBI Taxonomy" id="6550"/>
    <lineage>
        <taxon>Eukaryota</taxon>
        <taxon>Metazoa</taxon>
        <taxon>Spiralia</taxon>
        <taxon>Lophotrochozoa</taxon>
        <taxon>Mollusca</taxon>
        <taxon>Bivalvia</taxon>
        <taxon>Autobranchia</taxon>
        <taxon>Pteriomorphia</taxon>
        <taxon>Mytilida</taxon>
        <taxon>Mytiloidea</taxon>
        <taxon>Mytilidae</taxon>
        <taxon>Mytilinae</taxon>
        <taxon>Mytilus</taxon>
    </lineage>
</organism>
<dbReference type="Proteomes" id="UP000683360">
    <property type="component" value="Unassembled WGS sequence"/>
</dbReference>
<evidence type="ECO:0000313" key="2">
    <source>
        <dbReference type="Proteomes" id="UP000683360"/>
    </source>
</evidence>
<protein>
    <submittedName>
        <fullName evidence="1">Uncharacterized protein</fullName>
    </submittedName>
</protein>
<dbReference type="EMBL" id="CAJPWZ010000697">
    <property type="protein sequence ID" value="CAG2198733.1"/>
    <property type="molecule type" value="Genomic_DNA"/>
</dbReference>
<evidence type="ECO:0000313" key="1">
    <source>
        <dbReference type="EMBL" id="CAG2198733.1"/>
    </source>
</evidence>
<sequence length="620" mass="72920">MLVMSDDSISDTGENCYKCFGIVVPDDLKHLYIEKLLNNYHGSSSDANWIYGARHMMNFRFRTAVRVNLGQMTSHQITKILWSVGETFFDILHSMTIDDMNANDEITDDMLIYHNHMTERMLGRLSKADNVKEFIDKNRDLRRHKFDLDCLYSNDIISNTLLTDLPTYLSKLSTTQISCFIQTGSKDFLDRMFVIKNDEIKDSSRYDCFGIVLPNNLIQQYIERWFNGLTEADSVRYYMSNNRPLKNITFRSSVRTYMRELNTKQITALIQDGNDDFLNKMFVMTDASIVDNLDNLCECFGIVVPVESVQHYVEKLFHRLVNTNRVKEFLNVGRHLMDNTFLTAMCSYVQQLNQCDIVCLIKNGTSDFLNTMFVMTEDDIKNNGANRYECFGIVIPDDMLQLFVQRLFDFFTKSKRVTEFMNNSRLLMNVDFRTAMCSYMRQLNNDSIFSLMQTVDGDFLSRMFVITEEDIECNAGKLYECIGIVIPGDLLQHYVKRWFHHLIKTNQVQKFMNNSRTFINITFRTALRTYMRQLSTLEMDYLIQTVSEIFFENFFEMSKNDSNDSDENPYDILPYYIERWFERLTKDKSPKDFMNKSSHLKNDTIRIALHSYIEQLSTEK</sequence>
<reference evidence="1" key="1">
    <citation type="submission" date="2021-03" db="EMBL/GenBank/DDBJ databases">
        <authorList>
            <person name="Bekaert M."/>
        </authorList>
    </citation>
    <scope>NUCLEOTIDE SEQUENCE</scope>
</reference>
<name>A0A8S3QPE6_MYTED</name>
<dbReference type="OrthoDB" id="6210170at2759"/>
<proteinExistence type="predicted"/>
<gene>
    <name evidence="1" type="ORF">MEDL_13489</name>
</gene>
<dbReference type="AlphaFoldDB" id="A0A8S3QPE6"/>
<comment type="caution">
    <text evidence="1">The sequence shown here is derived from an EMBL/GenBank/DDBJ whole genome shotgun (WGS) entry which is preliminary data.</text>
</comment>
<accession>A0A8S3QPE6</accession>
<keyword evidence="2" id="KW-1185">Reference proteome</keyword>